<feature type="transmembrane region" description="Helical" evidence="9">
    <location>
        <begin position="46"/>
        <end position="63"/>
    </location>
</feature>
<evidence type="ECO:0000256" key="9">
    <source>
        <dbReference type="SAM" id="Phobius"/>
    </source>
</evidence>
<feature type="transmembrane region" description="Helical" evidence="9">
    <location>
        <begin position="242"/>
        <end position="262"/>
    </location>
</feature>
<evidence type="ECO:0000256" key="2">
    <source>
        <dbReference type="ARBA" id="ARBA00009137"/>
    </source>
</evidence>
<dbReference type="Pfam" id="PF02386">
    <property type="entry name" value="TrkH"/>
    <property type="match status" value="1"/>
</dbReference>
<dbReference type="PANTHER" id="PTHR32024:SF2">
    <property type="entry name" value="TRK SYSTEM POTASSIUM UPTAKE PROTEIN TRKG-RELATED"/>
    <property type="match status" value="1"/>
</dbReference>
<dbReference type="GO" id="GO:0005886">
    <property type="term" value="C:plasma membrane"/>
    <property type="evidence" value="ECO:0007669"/>
    <property type="project" value="UniProtKB-SubCell"/>
</dbReference>
<name>A0A841KWX4_9FIRM</name>
<proteinExistence type="inferred from homology"/>
<feature type="transmembrane region" description="Helical" evidence="9">
    <location>
        <begin position="186"/>
        <end position="205"/>
    </location>
</feature>
<dbReference type="EMBL" id="JACHEN010000033">
    <property type="protein sequence ID" value="MBB6218134.1"/>
    <property type="molecule type" value="Genomic_DNA"/>
</dbReference>
<comment type="similarity">
    <text evidence="2">Belongs to the TrkH potassium transport family.</text>
</comment>
<feature type="transmembrane region" description="Helical" evidence="9">
    <location>
        <begin position="274"/>
        <end position="295"/>
    </location>
</feature>
<reference evidence="10 11" key="1">
    <citation type="submission" date="2020-08" db="EMBL/GenBank/DDBJ databases">
        <title>Genomic Encyclopedia of Type Strains, Phase IV (KMG-IV): sequencing the most valuable type-strain genomes for metagenomic binning, comparative biology and taxonomic classification.</title>
        <authorList>
            <person name="Goeker M."/>
        </authorList>
    </citation>
    <scope>NUCLEOTIDE SEQUENCE [LARGE SCALE GENOMIC DNA]</scope>
    <source>
        <strain evidence="10 11">DSM 103526</strain>
    </source>
</reference>
<feature type="transmembrane region" description="Helical" evidence="9">
    <location>
        <begin position="405"/>
        <end position="425"/>
    </location>
</feature>
<evidence type="ECO:0000256" key="4">
    <source>
        <dbReference type="ARBA" id="ARBA00022475"/>
    </source>
</evidence>
<keyword evidence="6 9" id="KW-1133">Transmembrane helix</keyword>
<keyword evidence="8 9" id="KW-0472">Membrane</keyword>
<feature type="transmembrane region" description="Helical" evidence="9">
    <location>
        <begin position="12"/>
        <end position="34"/>
    </location>
</feature>
<comment type="subcellular location">
    <subcellularLocation>
        <location evidence="1">Cell membrane</location>
        <topology evidence="1">Multi-pass membrane protein</topology>
    </subcellularLocation>
</comment>
<evidence type="ECO:0000313" key="11">
    <source>
        <dbReference type="Proteomes" id="UP000579281"/>
    </source>
</evidence>
<dbReference type="GO" id="GO:0030001">
    <property type="term" value="P:metal ion transport"/>
    <property type="evidence" value="ECO:0007669"/>
    <property type="project" value="UniProtKB-ARBA"/>
</dbReference>
<evidence type="ECO:0000256" key="6">
    <source>
        <dbReference type="ARBA" id="ARBA00022989"/>
    </source>
</evidence>
<evidence type="ECO:0000256" key="3">
    <source>
        <dbReference type="ARBA" id="ARBA00022448"/>
    </source>
</evidence>
<evidence type="ECO:0000256" key="5">
    <source>
        <dbReference type="ARBA" id="ARBA00022692"/>
    </source>
</evidence>
<keyword evidence="4" id="KW-1003">Cell membrane</keyword>
<feature type="transmembrane region" description="Helical" evidence="9">
    <location>
        <begin position="141"/>
        <end position="165"/>
    </location>
</feature>
<evidence type="ECO:0000256" key="7">
    <source>
        <dbReference type="ARBA" id="ARBA00023065"/>
    </source>
</evidence>
<dbReference type="AlphaFoldDB" id="A0A841KWX4"/>
<dbReference type="GO" id="GO:0008324">
    <property type="term" value="F:monoatomic cation transmembrane transporter activity"/>
    <property type="evidence" value="ECO:0007669"/>
    <property type="project" value="InterPro"/>
</dbReference>
<evidence type="ECO:0000256" key="1">
    <source>
        <dbReference type="ARBA" id="ARBA00004651"/>
    </source>
</evidence>
<feature type="transmembrane region" description="Helical" evidence="9">
    <location>
        <begin position="75"/>
        <end position="101"/>
    </location>
</feature>
<dbReference type="Proteomes" id="UP000579281">
    <property type="component" value="Unassembled WGS sequence"/>
</dbReference>
<evidence type="ECO:0000313" key="10">
    <source>
        <dbReference type="EMBL" id="MBB6218134.1"/>
    </source>
</evidence>
<comment type="caution">
    <text evidence="10">The sequence shown here is derived from an EMBL/GenBank/DDBJ whole genome shotgun (WGS) entry which is preliminary data.</text>
</comment>
<sequence length="493" mass="54075">MLYIEQLKERYQLIIGYVGTIIMGIGLALLLPLLLLPIYRTEINEISYFVVPSLVAIVLGYGMRRIMRYGEDATLTLHEGGVIVLLAWCSAAIISAMPFILSGKLNFTQAIFEAVSGLTTTGLSVVDVTKTSHMFLLWRSLMQFIGGAGLAVIMLSAIIGPHGLGLYHAEGRSDKLLPNVARSTKLIMVIYIGYITSGTFLYIIAGMPWFDAINHAVAAVSTGGFSTEPASIGAYQSLPIELITIILMFFGTTNFAAHYVLLKGEVKRFFQIGEIRFMFFALAIAIPLTAFFSLIKLYNAVGKGIRVAVFELTSALTTTGFSTVGYGDWDSFAIFIMIALMIIGGGAGSTAGGLKQYRVYIMLKSLVWNIKGYLLPQNVVRQNYVIRPEGKYYVSQDHALEISNFAMLYMITYAVGVLILLAHGYSLQDSMFEYASSLGTVGLSVGVTAFDAPKVVLWAETVGMLLGRLEFLVVFFAGLKIIKDIRIIVKRKF</sequence>
<keyword evidence="11" id="KW-1185">Reference proteome</keyword>
<feature type="transmembrane region" description="Helical" evidence="9">
    <location>
        <begin position="332"/>
        <end position="354"/>
    </location>
</feature>
<organism evidence="10 11">
    <name type="scientific">Anaerosolibacter carboniphilus</name>
    <dbReference type="NCBI Taxonomy" id="1417629"/>
    <lineage>
        <taxon>Bacteria</taxon>
        <taxon>Bacillati</taxon>
        <taxon>Bacillota</taxon>
        <taxon>Clostridia</taxon>
        <taxon>Peptostreptococcales</taxon>
        <taxon>Thermotaleaceae</taxon>
        <taxon>Anaerosolibacter</taxon>
    </lineage>
</organism>
<evidence type="ECO:0000256" key="8">
    <source>
        <dbReference type="ARBA" id="ARBA00023136"/>
    </source>
</evidence>
<keyword evidence="5 9" id="KW-0812">Transmembrane</keyword>
<keyword evidence="3" id="KW-0813">Transport</keyword>
<dbReference type="InterPro" id="IPR003445">
    <property type="entry name" value="Cat_transpt"/>
</dbReference>
<accession>A0A841KWX4</accession>
<keyword evidence="7" id="KW-0406">Ion transport</keyword>
<dbReference type="PANTHER" id="PTHR32024">
    <property type="entry name" value="TRK SYSTEM POTASSIUM UPTAKE PROTEIN TRKG-RELATED"/>
    <property type="match status" value="1"/>
</dbReference>
<gene>
    <name evidence="10" type="ORF">HNQ80_004274</name>
</gene>
<protein>
    <submittedName>
        <fullName evidence="10">Trk system potassium uptake protein TrkH</fullName>
    </submittedName>
</protein>
<feature type="transmembrane region" description="Helical" evidence="9">
    <location>
        <begin position="462"/>
        <end position="482"/>
    </location>
</feature>